<feature type="compositionally biased region" description="Basic and acidic residues" evidence="1">
    <location>
        <begin position="156"/>
        <end position="166"/>
    </location>
</feature>
<evidence type="ECO:0000256" key="1">
    <source>
        <dbReference type="SAM" id="MobiDB-lite"/>
    </source>
</evidence>
<dbReference type="EMBL" id="UIVT01000001">
    <property type="protein sequence ID" value="SVP88323.1"/>
    <property type="molecule type" value="Genomic_DNA"/>
</dbReference>
<reference evidence="4" key="1">
    <citation type="submission" date="2018-07" db="EMBL/GenBank/DDBJ databases">
        <authorList>
            <person name="Quirk P.G."/>
            <person name="Krulwich T.A."/>
        </authorList>
    </citation>
    <scope>NUCLEOTIDE SEQUENCE</scope>
    <source>
        <strain evidence="4">Anand</strain>
    </source>
</reference>
<feature type="chain" id="PRO_5036075978" evidence="2">
    <location>
        <begin position="23"/>
        <end position="446"/>
    </location>
</feature>
<keyword evidence="2" id="KW-0732">Signal</keyword>
<feature type="compositionally biased region" description="Basic and acidic residues" evidence="1">
    <location>
        <begin position="114"/>
        <end position="127"/>
    </location>
</feature>
<feature type="region of interest" description="Disordered" evidence="1">
    <location>
        <begin position="305"/>
        <end position="406"/>
    </location>
</feature>
<feature type="signal peptide" evidence="2">
    <location>
        <begin position="1"/>
        <end position="22"/>
    </location>
</feature>
<feature type="compositionally biased region" description="Basic and acidic residues" evidence="1">
    <location>
        <begin position="88"/>
        <end position="106"/>
    </location>
</feature>
<dbReference type="EMBL" id="UIVS01000001">
    <property type="protein sequence ID" value="SVP89492.1"/>
    <property type="molecule type" value="Genomic_DNA"/>
</dbReference>
<feature type="compositionally biased region" description="Low complexity" evidence="1">
    <location>
        <begin position="52"/>
        <end position="63"/>
    </location>
</feature>
<gene>
    <name evidence="3" type="ORF">TAT_000018800</name>
    <name evidence="4" type="ORF">TAV_000018700</name>
</gene>
<name>A0A3B0MIV2_THEAN</name>
<organism evidence="4">
    <name type="scientific">Theileria annulata</name>
    <dbReference type="NCBI Taxonomy" id="5874"/>
    <lineage>
        <taxon>Eukaryota</taxon>
        <taxon>Sar</taxon>
        <taxon>Alveolata</taxon>
        <taxon>Apicomplexa</taxon>
        <taxon>Aconoidasida</taxon>
        <taxon>Piroplasmida</taxon>
        <taxon>Theileriidae</taxon>
        <taxon>Theileria</taxon>
    </lineage>
</organism>
<feature type="compositionally biased region" description="Acidic residues" evidence="1">
    <location>
        <begin position="69"/>
        <end position="86"/>
    </location>
</feature>
<feature type="compositionally biased region" description="Acidic residues" evidence="1">
    <location>
        <begin position="328"/>
        <end position="338"/>
    </location>
</feature>
<evidence type="ECO:0000313" key="4">
    <source>
        <dbReference type="EMBL" id="SVP89492.1"/>
    </source>
</evidence>
<sequence length="446" mass="51394">MAKHKYLLYLILLKCVFVYTKNRKIYNFAPILSQLNSLKVPKNTLFMHTKNRNSMKNSSRSKNLTFNEEPPEDVYEDNSYDSDYDENNNQKDNKFINEANDNDHETYNQVDDERDNHKDDTYSDEFKPNNSGTDNLKDQTQTNTSFTNDEYNSEGIQDHPSREDDNKKIVDDIEKEEQMKNMNSDAGNMMDYAKQAKENADKLLNEYKVGTYNTETNKHTLPKDDAGNIIITNTTTTPVTKQEEEKVDPLKSIRDATISLYERAKQKNLPVPDPGDLSTPEKIYTSLNALEYIIDGYRYTKIDVNDSTNQPDLSNENDQPSESKESEQLADESETDSMEPERFLQLKNPSEDDNENEDEPDYEQNDDNEDVENFNKTESDDEMNESENESYEPESDKTPKTGTLSAHEAVENLRAVLNQLSSVLEKVVQDNIGVRNVITKQMITSQ</sequence>
<evidence type="ECO:0000256" key="2">
    <source>
        <dbReference type="SAM" id="SignalP"/>
    </source>
</evidence>
<feature type="compositionally biased region" description="Acidic residues" evidence="1">
    <location>
        <begin position="351"/>
        <end position="372"/>
    </location>
</feature>
<dbReference type="VEuPathDB" id="PiroplasmaDB:TA19025"/>
<proteinExistence type="predicted"/>
<accession>A0A3B0MIV2</accession>
<protein>
    <submittedName>
        <fullName evidence="4">Uncharacterized protein</fullName>
    </submittedName>
</protein>
<feature type="compositionally biased region" description="Polar residues" evidence="1">
    <location>
        <begin position="128"/>
        <end position="150"/>
    </location>
</feature>
<feature type="compositionally biased region" description="Acidic residues" evidence="1">
    <location>
        <begin position="379"/>
        <end position="393"/>
    </location>
</feature>
<feature type="compositionally biased region" description="Polar residues" evidence="1">
    <location>
        <begin position="305"/>
        <end position="320"/>
    </location>
</feature>
<evidence type="ECO:0000313" key="3">
    <source>
        <dbReference type="EMBL" id="SVP88323.1"/>
    </source>
</evidence>
<feature type="region of interest" description="Disordered" evidence="1">
    <location>
        <begin position="48"/>
        <end position="166"/>
    </location>
</feature>
<dbReference type="AlphaFoldDB" id="A0A3B0MIV2"/>